<evidence type="ECO:0000313" key="9">
    <source>
        <dbReference type="EMBL" id="MFB9533707.1"/>
    </source>
</evidence>
<organism evidence="9 10">
    <name type="scientific">Nonomuraea roseola</name>
    <dbReference type="NCBI Taxonomy" id="46179"/>
    <lineage>
        <taxon>Bacteria</taxon>
        <taxon>Bacillati</taxon>
        <taxon>Actinomycetota</taxon>
        <taxon>Actinomycetes</taxon>
        <taxon>Streptosporangiales</taxon>
        <taxon>Streptosporangiaceae</taxon>
        <taxon>Nonomuraea</taxon>
    </lineage>
</organism>
<evidence type="ECO:0000256" key="3">
    <source>
        <dbReference type="ARBA" id="ARBA00022741"/>
    </source>
</evidence>
<protein>
    <submittedName>
        <fullName evidence="9">Hsp70 family protein</fullName>
    </submittedName>
</protein>
<dbReference type="Pfam" id="PF00012">
    <property type="entry name" value="HSP70"/>
    <property type="match status" value="1"/>
</dbReference>
<dbReference type="SUPFAM" id="SSF53067">
    <property type="entry name" value="Actin-like ATPase domain"/>
    <property type="match status" value="2"/>
</dbReference>
<evidence type="ECO:0000313" key="10">
    <source>
        <dbReference type="Proteomes" id="UP001589646"/>
    </source>
</evidence>
<evidence type="ECO:0000256" key="8">
    <source>
        <dbReference type="SAM" id="MobiDB-lite"/>
    </source>
</evidence>
<accession>A0ABV5QE08</accession>
<dbReference type="InterPro" id="IPR043129">
    <property type="entry name" value="ATPase_NBD"/>
</dbReference>
<comment type="caution">
    <text evidence="9">The sequence shown here is derived from an EMBL/GenBank/DDBJ whole genome shotgun (WGS) entry which is preliminary data.</text>
</comment>
<evidence type="ECO:0000256" key="1">
    <source>
        <dbReference type="ARBA" id="ARBA00007381"/>
    </source>
</evidence>
<dbReference type="RefSeq" id="WP_346125731.1">
    <property type="nucleotide sequence ID" value="NZ_BAAAXC010000015.1"/>
</dbReference>
<dbReference type="SUPFAM" id="SSF100920">
    <property type="entry name" value="Heat shock protein 70kD (HSP70), peptide-binding domain"/>
    <property type="match status" value="1"/>
</dbReference>
<keyword evidence="6" id="KW-0143">Chaperone</keyword>
<evidence type="ECO:0000256" key="7">
    <source>
        <dbReference type="RuleBase" id="RU003322"/>
    </source>
</evidence>
<sequence length="633" mass="68914">MDDALHRVIGIDLGTTYSAVAAYNADEFESEIIYDGAIADRQGAATPSVVRLGPEDGRVIIGHEAKNAIGLPGAPGETIIEIKREMGAEFTEASLDAFGVRGEREVGQPVEVRFGGAWLRPQEVSALILMRMKEIAETRLGGRIRDAVVTVPAYFTERQKKATEEAALLAGLYPRQLIPEPTAAAICYGVDRGEAERQIYLVFDFGGGTFDVSIIETRDEEIVVLATAGDQRLGGGDIDDAIAAWAMERSGGAGDPMRVKAAAEGAKRELSFSEQATMSLDDGVTLTLDRPTFEALARPVLDKTLAQVEEALRFAAEQKGLDRADVDAVLLVGGSTRIPRVTQMLLEYFDKDEEFVRSDGNPDTLVARGAAIVARKFEPSQEFDLARAEEGGLSDEADELKITLITEHTLGVAVQEGRFDPLISRGAKIPASQKKIYTNPPLAEHIEAAIYQGEGKYVYEDGTTLVGTIHLSDIEPRPEGYHNFEVEFALDINGLLEVRVKHVNTGRDYEATFEQSTSIGQVNELAERRQALLALYSGHDRLTPGQAAAPTPAPSSSIPRPVDDDEPALDLGQVPREFTRLVRRVHDHLDKERGPLSLVAAYEDFASAIRSGAPEHVLEELGDRLEEAFDARR</sequence>
<evidence type="ECO:0000256" key="5">
    <source>
        <dbReference type="ARBA" id="ARBA00023016"/>
    </source>
</evidence>
<dbReference type="Gene3D" id="3.30.420.40">
    <property type="match status" value="2"/>
</dbReference>
<comment type="similarity">
    <text evidence="1 7">Belongs to the heat shock protein 70 family.</text>
</comment>
<keyword evidence="4 7" id="KW-0067">ATP-binding</keyword>
<evidence type="ECO:0000256" key="4">
    <source>
        <dbReference type="ARBA" id="ARBA00022840"/>
    </source>
</evidence>
<dbReference type="PROSITE" id="PS01036">
    <property type="entry name" value="HSP70_3"/>
    <property type="match status" value="1"/>
</dbReference>
<dbReference type="InterPro" id="IPR013126">
    <property type="entry name" value="Hsp_70_fam"/>
</dbReference>
<dbReference type="PRINTS" id="PR00301">
    <property type="entry name" value="HEATSHOCK70"/>
</dbReference>
<name>A0ABV5QE08_9ACTN</name>
<keyword evidence="10" id="KW-1185">Reference proteome</keyword>
<dbReference type="Gene3D" id="2.60.34.10">
    <property type="entry name" value="Substrate Binding Domain Of DNAk, Chain A, domain 1"/>
    <property type="match status" value="1"/>
</dbReference>
<reference evidence="9 10" key="1">
    <citation type="submission" date="2024-09" db="EMBL/GenBank/DDBJ databases">
        <authorList>
            <person name="Sun Q."/>
            <person name="Mori K."/>
        </authorList>
    </citation>
    <scope>NUCLEOTIDE SEQUENCE [LARGE SCALE GENOMIC DNA]</scope>
    <source>
        <strain evidence="9 10">JCM 3323</strain>
    </source>
</reference>
<feature type="region of interest" description="Disordered" evidence="8">
    <location>
        <begin position="543"/>
        <end position="573"/>
    </location>
</feature>
<keyword evidence="2" id="KW-0597">Phosphoprotein</keyword>
<gene>
    <name evidence="9" type="ORF">ACFFRN_44550</name>
</gene>
<dbReference type="InterPro" id="IPR029047">
    <property type="entry name" value="HSP70_peptide-bd_sf"/>
</dbReference>
<feature type="compositionally biased region" description="Low complexity" evidence="8">
    <location>
        <begin position="544"/>
        <end position="560"/>
    </location>
</feature>
<dbReference type="PROSITE" id="PS00297">
    <property type="entry name" value="HSP70_1"/>
    <property type="match status" value="1"/>
</dbReference>
<proteinExistence type="inferred from homology"/>
<dbReference type="InterPro" id="IPR018181">
    <property type="entry name" value="Heat_shock_70_CS"/>
</dbReference>
<dbReference type="Gene3D" id="3.90.640.10">
    <property type="entry name" value="Actin, Chain A, domain 4"/>
    <property type="match status" value="1"/>
</dbReference>
<evidence type="ECO:0000256" key="6">
    <source>
        <dbReference type="ARBA" id="ARBA00023186"/>
    </source>
</evidence>
<dbReference type="EMBL" id="JBHMCE010000020">
    <property type="protein sequence ID" value="MFB9533707.1"/>
    <property type="molecule type" value="Genomic_DNA"/>
</dbReference>
<dbReference type="PROSITE" id="PS00329">
    <property type="entry name" value="HSP70_2"/>
    <property type="match status" value="1"/>
</dbReference>
<dbReference type="PANTHER" id="PTHR19375">
    <property type="entry name" value="HEAT SHOCK PROTEIN 70KDA"/>
    <property type="match status" value="1"/>
</dbReference>
<keyword evidence="3 7" id="KW-0547">Nucleotide-binding</keyword>
<keyword evidence="5" id="KW-0346">Stress response</keyword>
<evidence type="ECO:0000256" key="2">
    <source>
        <dbReference type="ARBA" id="ARBA00022553"/>
    </source>
</evidence>
<dbReference type="Proteomes" id="UP001589646">
    <property type="component" value="Unassembled WGS sequence"/>
</dbReference>